<evidence type="ECO:0000313" key="2">
    <source>
        <dbReference type="EMBL" id="MFD1779189.1"/>
    </source>
</evidence>
<keyword evidence="3" id="KW-1185">Reference proteome</keyword>
<name>A0ABW4MML8_9BACI</name>
<protein>
    <submittedName>
        <fullName evidence="2">Transporter</fullName>
    </submittedName>
</protein>
<reference evidence="3" key="1">
    <citation type="journal article" date="2019" name="Int. J. Syst. Evol. Microbiol.">
        <title>The Global Catalogue of Microorganisms (GCM) 10K type strain sequencing project: providing services to taxonomists for standard genome sequencing and annotation.</title>
        <authorList>
            <consortium name="The Broad Institute Genomics Platform"/>
            <consortium name="The Broad Institute Genome Sequencing Center for Infectious Disease"/>
            <person name="Wu L."/>
            <person name="Ma J."/>
        </authorList>
    </citation>
    <scope>NUCLEOTIDE SEQUENCE [LARGE SCALE GENOMIC DNA]</scope>
    <source>
        <strain evidence="3">CCUG 15531</strain>
    </source>
</reference>
<dbReference type="RefSeq" id="WP_388038084.1">
    <property type="nucleotide sequence ID" value="NZ_JBHUEK010000017.1"/>
</dbReference>
<sequence>MPFYPTHGSMRQQPQSPPPPYAPPKPFPSHYLVDCLSNYTYVWLVNGEEFWFYPTYLQYGEVAGYRWTGTFWTFYGFDERLIETVACYPIPTLY</sequence>
<evidence type="ECO:0000313" key="3">
    <source>
        <dbReference type="Proteomes" id="UP001597227"/>
    </source>
</evidence>
<feature type="region of interest" description="Disordered" evidence="1">
    <location>
        <begin position="1"/>
        <end position="23"/>
    </location>
</feature>
<gene>
    <name evidence="2" type="ORF">ACFSFW_10965</name>
</gene>
<accession>A0ABW4MML8</accession>
<dbReference type="EMBL" id="JBHUEK010000017">
    <property type="protein sequence ID" value="MFD1779189.1"/>
    <property type="molecule type" value="Genomic_DNA"/>
</dbReference>
<comment type="caution">
    <text evidence="2">The sequence shown here is derived from an EMBL/GenBank/DDBJ whole genome shotgun (WGS) entry which is preliminary data.</text>
</comment>
<dbReference type="Proteomes" id="UP001597227">
    <property type="component" value="Unassembled WGS sequence"/>
</dbReference>
<organism evidence="2 3">
    <name type="scientific">Fredinandcohnia salidurans</name>
    <dbReference type="NCBI Taxonomy" id="2595041"/>
    <lineage>
        <taxon>Bacteria</taxon>
        <taxon>Bacillati</taxon>
        <taxon>Bacillota</taxon>
        <taxon>Bacilli</taxon>
        <taxon>Bacillales</taxon>
        <taxon>Bacillaceae</taxon>
        <taxon>Fredinandcohnia</taxon>
    </lineage>
</organism>
<proteinExistence type="predicted"/>
<evidence type="ECO:0000256" key="1">
    <source>
        <dbReference type="SAM" id="MobiDB-lite"/>
    </source>
</evidence>